<keyword evidence="2" id="KW-1185">Reference proteome</keyword>
<gene>
    <name evidence="1" type="ORF">SLEP1_g58942</name>
</gene>
<evidence type="ECO:0000313" key="1">
    <source>
        <dbReference type="EMBL" id="GKV52354.1"/>
    </source>
</evidence>
<dbReference type="AlphaFoldDB" id="A0AAV5MRZ5"/>
<protein>
    <submittedName>
        <fullName evidence="1">Uncharacterized protein</fullName>
    </submittedName>
</protein>
<proteinExistence type="predicted"/>
<comment type="caution">
    <text evidence="1">The sequence shown here is derived from an EMBL/GenBank/DDBJ whole genome shotgun (WGS) entry which is preliminary data.</text>
</comment>
<name>A0AAV5MRZ5_9ROSI</name>
<evidence type="ECO:0000313" key="2">
    <source>
        <dbReference type="Proteomes" id="UP001054252"/>
    </source>
</evidence>
<reference evidence="1 2" key="1">
    <citation type="journal article" date="2021" name="Commun. Biol.">
        <title>The genome of Shorea leprosula (Dipterocarpaceae) highlights the ecological relevance of drought in aseasonal tropical rainforests.</title>
        <authorList>
            <person name="Ng K.K.S."/>
            <person name="Kobayashi M.J."/>
            <person name="Fawcett J.A."/>
            <person name="Hatakeyama M."/>
            <person name="Paape T."/>
            <person name="Ng C.H."/>
            <person name="Ang C.C."/>
            <person name="Tnah L.H."/>
            <person name="Lee C.T."/>
            <person name="Nishiyama T."/>
            <person name="Sese J."/>
            <person name="O'Brien M.J."/>
            <person name="Copetti D."/>
            <person name="Mohd Noor M.I."/>
            <person name="Ong R.C."/>
            <person name="Putra M."/>
            <person name="Sireger I.Z."/>
            <person name="Indrioko S."/>
            <person name="Kosugi Y."/>
            <person name="Izuno A."/>
            <person name="Isagi Y."/>
            <person name="Lee S.L."/>
            <person name="Shimizu K.K."/>
        </authorList>
    </citation>
    <scope>NUCLEOTIDE SEQUENCE [LARGE SCALE GENOMIC DNA]</scope>
    <source>
        <strain evidence="1">214</strain>
    </source>
</reference>
<organism evidence="1 2">
    <name type="scientific">Rubroshorea leprosula</name>
    <dbReference type="NCBI Taxonomy" id="152421"/>
    <lineage>
        <taxon>Eukaryota</taxon>
        <taxon>Viridiplantae</taxon>
        <taxon>Streptophyta</taxon>
        <taxon>Embryophyta</taxon>
        <taxon>Tracheophyta</taxon>
        <taxon>Spermatophyta</taxon>
        <taxon>Magnoliopsida</taxon>
        <taxon>eudicotyledons</taxon>
        <taxon>Gunneridae</taxon>
        <taxon>Pentapetalae</taxon>
        <taxon>rosids</taxon>
        <taxon>malvids</taxon>
        <taxon>Malvales</taxon>
        <taxon>Dipterocarpaceae</taxon>
        <taxon>Rubroshorea</taxon>
    </lineage>
</organism>
<dbReference type="Proteomes" id="UP001054252">
    <property type="component" value="Unassembled WGS sequence"/>
</dbReference>
<dbReference type="EMBL" id="BPVZ01000678">
    <property type="protein sequence ID" value="GKV52354.1"/>
    <property type="molecule type" value="Genomic_DNA"/>
</dbReference>
<sequence length="39" mass="4365">MYGAIKEWIDKLRIITQRGAIPALPTKKAVHEYLAKVAA</sequence>
<accession>A0AAV5MRZ5</accession>